<dbReference type="Pfam" id="PF02195">
    <property type="entry name" value="ParB_N"/>
    <property type="match status" value="1"/>
</dbReference>
<accession>A0ABQ5UWE3</accession>
<dbReference type="Gene3D" id="3.90.1530.30">
    <property type="match status" value="1"/>
</dbReference>
<evidence type="ECO:0000313" key="3">
    <source>
        <dbReference type="EMBL" id="GLQ19501.1"/>
    </source>
</evidence>
<comment type="caution">
    <text evidence="3">The sequence shown here is derived from an EMBL/GenBank/DDBJ whole genome shotgun (WGS) entry which is preliminary data.</text>
</comment>
<dbReference type="RefSeq" id="WP_284369250.1">
    <property type="nucleotide sequence ID" value="NZ_BSNJ01000001.1"/>
</dbReference>
<organism evidence="3 4">
    <name type="scientific">Algimonas porphyrae</name>
    <dbReference type="NCBI Taxonomy" id="1128113"/>
    <lineage>
        <taxon>Bacteria</taxon>
        <taxon>Pseudomonadati</taxon>
        <taxon>Pseudomonadota</taxon>
        <taxon>Alphaproteobacteria</taxon>
        <taxon>Maricaulales</taxon>
        <taxon>Robiginitomaculaceae</taxon>
        <taxon>Algimonas</taxon>
    </lineage>
</organism>
<feature type="compositionally biased region" description="Basic residues" evidence="1">
    <location>
        <begin position="26"/>
        <end position="36"/>
    </location>
</feature>
<evidence type="ECO:0000259" key="2">
    <source>
        <dbReference type="SMART" id="SM00470"/>
    </source>
</evidence>
<feature type="region of interest" description="Disordered" evidence="1">
    <location>
        <begin position="1"/>
        <end position="47"/>
    </location>
</feature>
<reference evidence="3" key="1">
    <citation type="journal article" date="2014" name="Int. J. Syst. Evol. Microbiol.">
        <title>Complete genome of a new Firmicutes species belonging to the dominant human colonic microbiota ('Ruminococcus bicirculans') reveals two chromosomes and a selective capacity to utilize plant glucans.</title>
        <authorList>
            <consortium name="NISC Comparative Sequencing Program"/>
            <person name="Wegmann U."/>
            <person name="Louis P."/>
            <person name="Goesmann A."/>
            <person name="Henrissat B."/>
            <person name="Duncan S.H."/>
            <person name="Flint H.J."/>
        </authorList>
    </citation>
    <scope>NUCLEOTIDE SEQUENCE</scope>
    <source>
        <strain evidence="3">NBRC 108216</strain>
    </source>
</reference>
<keyword evidence="4" id="KW-1185">Reference proteome</keyword>
<dbReference type="Gene3D" id="1.10.10.2830">
    <property type="match status" value="1"/>
</dbReference>
<gene>
    <name evidence="3" type="ORF">GCM10007854_04560</name>
</gene>
<dbReference type="SUPFAM" id="SSF110849">
    <property type="entry name" value="ParB/Sulfiredoxin"/>
    <property type="match status" value="1"/>
</dbReference>
<dbReference type="PANTHER" id="PTHR33375:SF7">
    <property type="entry name" value="CHROMOSOME 2-PARTITIONING PROTEIN PARB-RELATED"/>
    <property type="match status" value="1"/>
</dbReference>
<dbReference type="InterPro" id="IPR036086">
    <property type="entry name" value="ParB/Sulfiredoxin_sf"/>
</dbReference>
<evidence type="ECO:0000313" key="4">
    <source>
        <dbReference type="Proteomes" id="UP001161390"/>
    </source>
</evidence>
<dbReference type="InterPro" id="IPR050336">
    <property type="entry name" value="Chromosome_partition/occlusion"/>
</dbReference>
<dbReference type="PANTHER" id="PTHR33375">
    <property type="entry name" value="CHROMOSOME-PARTITIONING PROTEIN PARB-RELATED"/>
    <property type="match status" value="1"/>
</dbReference>
<name>A0ABQ5UWE3_9PROT</name>
<reference evidence="3" key="2">
    <citation type="submission" date="2023-01" db="EMBL/GenBank/DDBJ databases">
        <title>Draft genome sequence of Algimonas porphyrae strain NBRC 108216.</title>
        <authorList>
            <person name="Sun Q."/>
            <person name="Mori K."/>
        </authorList>
    </citation>
    <scope>NUCLEOTIDE SEQUENCE</scope>
    <source>
        <strain evidence="3">NBRC 108216</strain>
    </source>
</reference>
<dbReference type="SUPFAM" id="SSF109709">
    <property type="entry name" value="KorB DNA-binding domain-like"/>
    <property type="match status" value="1"/>
</dbReference>
<dbReference type="InterPro" id="IPR003115">
    <property type="entry name" value="ParB_N"/>
</dbReference>
<protein>
    <submittedName>
        <fullName evidence="3">Chromosome partitioning protein ParB</fullName>
    </submittedName>
</protein>
<dbReference type="Proteomes" id="UP001161390">
    <property type="component" value="Unassembled WGS sequence"/>
</dbReference>
<proteinExistence type="predicted"/>
<dbReference type="EMBL" id="BSNJ01000001">
    <property type="protein sequence ID" value="GLQ19501.1"/>
    <property type="molecule type" value="Genomic_DNA"/>
</dbReference>
<feature type="domain" description="ParB-like N-terminal" evidence="2">
    <location>
        <begin position="53"/>
        <end position="148"/>
    </location>
</feature>
<dbReference type="SMART" id="SM00470">
    <property type="entry name" value="ParB"/>
    <property type="match status" value="1"/>
</dbReference>
<sequence>MTAPQVKTRPQRAAKPAAKEMTPTQRKPRRTAKAKAKPQPPRLEAPKGSKVVKMIDLKDLHVSKLNMRYGEDAPDIDNIYPSVLASGVNQSLLVRKEGKGYGVIAGRRRWYALTRRAAETGQPQTAPCLVMQSGDDIAAMEASLLENVARLPSTEMEQLAAFKALADAGETVEGIATTFGLTALRVKRVLALANVHGDILALYETEEISHRSLRYMTMATAEQQAAWLELWRGDDYAPQESYLKDWLTGGASIETCAALFNVASYPGNIISDLFGREEGSGYFQDADLFWEHQNRAIAAKADAMRADGWGNVTVLERGESFPNWDYGKRSKEAGGHVFIEVGHDGSVTVRDGLLHKRDIARIDAIVRPNDTSAKASAAMAKPEMSGPIAEYVRLHRHAIVSASLLDAPGVALRVVVAHMLVGSDRWTCEPTKTTSRKETTTESVAASVSAVRLAEERQTVFDSLGLEKETPCYGEPKHLATGDFAAVFASMLAQEDATVMRVLALAMSQTLSSDKTIVEAVCMATAPDMDTLWSPDDAFFDILRDKRVLNAMLREIGGKRLADSMVSEPGTKQKTALRNRIAGVGVTPEEAKPDWRPRWMQTRPGWYVERRTCPPAQGAAEVVKAFKADA</sequence>
<evidence type="ECO:0000256" key="1">
    <source>
        <dbReference type="SAM" id="MobiDB-lite"/>
    </source>
</evidence>